<keyword evidence="3" id="KW-1185">Reference proteome</keyword>
<evidence type="ECO:0000259" key="1">
    <source>
        <dbReference type="PROSITE" id="PS51184"/>
    </source>
</evidence>
<dbReference type="SUPFAM" id="SSF51197">
    <property type="entry name" value="Clavaminate synthase-like"/>
    <property type="match status" value="1"/>
</dbReference>
<dbReference type="InterPro" id="IPR014710">
    <property type="entry name" value="RmlC-like_jellyroll"/>
</dbReference>
<dbReference type="SMART" id="SM00558">
    <property type="entry name" value="JmjC"/>
    <property type="match status" value="1"/>
</dbReference>
<organism evidence="2 3">
    <name type="scientific">Protomyces lactucae-debilis</name>
    <dbReference type="NCBI Taxonomy" id="2754530"/>
    <lineage>
        <taxon>Eukaryota</taxon>
        <taxon>Fungi</taxon>
        <taxon>Dikarya</taxon>
        <taxon>Ascomycota</taxon>
        <taxon>Taphrinomycotina</taxon>
        <taxon>Taphrinomycetes</taxon>
        <taxon>Taphrinales</taxon>
        <taxon>Protomycetaceae</taxon>
        <taxon>Protomyces</taxon>
    </lineage>
</organism>
<dbReference type="STRING" id="56484.A0A1Y2F9E0"/>
<dbReference type="Proteomes" id="UP000193685">
    <property type="component" value="Unassembled WGS sequence"/>
</dbReference>
<feature type="domain" description="JmjC" evidence="1">
    <location>
        <begin position="128"/>
        <end position="302"/>
    </location>
</feature>
<protein>
    <submittedName>
        <fullName evidence="2">Cupin-like domain-domain-containing protein</fullName>
    </submittedName>
</protein>
<evidence type="ECO:0000313" key="2">
    <source>
        <dbReference type="EMBL" id="ORY80521.1"/>
    </source>
</evidence>
<dbReference type="RefSeq" id="XP_040724409.1">
    <property type="nucleotide sequence ID" value="XM_040869644.1"/>
</dbReference>
<dbReference type="InterPro" id="IPR041667">
    <property type="entry name" value="Cupin_8"/>
</dbReference>
<dbReference type="InterPro" id="IPR003347">
    <property type="entry name" value="JmjC_dom"/>
</dbReference>
<sequence>MDTALLEACILQLIKTNQDSTSAHVAEHHGVPSAEELVKMKASRFPTRITGAIDHFGAMERWSASYFRHTMGSATVTCAVTPTGEADSVQGDYFVQPFQARCTMNSMLDWIAEPKGNVRYLQLQNGSLQLEFQALQADVEPNGPYWAASVFGEGPLANIWIGNHSSRTSLHSDSFENLFCQIRGSKRFTLYPPHEYHLLNEAEYTMASYMPTEGEDGLQGTLNIVPDTPVGKIPWLQPPEPPHPKARPIHVILGPGETLYLPPLWFHEVQQIDDPDDGLCCSVNYWYDMDYLDGSWAQWKFLRKISLLARGMNALCAQELAEEEDDDDGTASSQAVH</sequence>
<dbReference type="AlphaFoldDB" id="A0A1Y2F9E0"/>
<gene>
    <name evidence="2" type="ORF">BCR37DRAFT_381213</name>
</gene>
<dbReference type="PANTHER" id="PTHR12461">
    <property type="entry name" value="HYPOXIA-INDUCIBLE FACTOR 1 ALPHA INHIBITOR-RELATED"/>
    <property type="match status" value="1"/>
</dbReference>
<dbReference type="EMBL" id="MCFI01000013">
    <property type="protein sequence ID" value="ORY80521.1"/>
    <property type="molecule type" value="Genomic_DNA"/>
</dbReference>
<dbReference type="PANTHER" id="PTHR12461:SF99">
    <property type="entry name" value="BIFUNCTIONAL PEPTIDASE AND (3S)-LYSYL HYDROXYLASE JMJD7"/>
    <property type="match status" value="1"/>
</dbReference>
<dbReference type="PROSITE" id="PS51184">
    <property type="entry name" value="JMJC"/>
    <property type="match status" value="1"/>
</dbReference>
<dbReference type="Pfam" id="PF13621">
    <property type="entry name" value="Cupin_8"/>
    <property type="match status" value="1"/>
</dbReference>
<comment type="caution">
    <text evidence="2">The sequence shown here is derived from an EMBL/GenBank/DDBJ whole genome shotgun (WGS) entry which is preliminary data.</text>
</comment>
<dbReference type="OrthoDB" id="415358at2759"/>
<dbReference type="OMA" id="YWHDMEF"/>
<name>A0A1Y2F9E0_PROLT</name>
<dbReference type="GeneID" id="63786243"/>
<dbReference type="Gene3D" id="2.60.120.10">
    <property type="entry name" value="Jelly Rolls"/>
    <property type="match status" value="1"/>
</dbReference>
<reference evidence="2 3" key="1">
    <citation type="submission" date="2016-07" db="EMBL/GenBank/DDBJ databases">
        <title>Pervasive Adenine N6-methylation of Active Genes in Fungi.</title>
        <authorList>
            <consortium name="DOE Joint Genome Institute"/>
            <person name="Mondo S.J."/>
            <person name="Dannebaum R.O."/>
            <person name="Kuo R.C."/>
            <person name="Labutti K."/>
            <person name="Haridas S."/>
            <person name="Kuo A."/>
            <person name="Salamov A."/>
            <person name="Ahrendt S.R."/>
            <person name="Lipzen A."/>
            <person name="Sullivan W."/>
            <person name="Andreopoulos W.B."/>
            <person name="Clum A."/>
            <person name="Lindquist E."/>
            <person name="Daum C."/>
            <person name="Ramamoorthy G.K."/>
            <person name="Gryganskyi A."/>
            <person name="Culley D."/>
            <person name="Magnuson J.K."/>
            <person name="James T.Y."/>
            <person name="O'Malley M.A."/>
            <person name="Stajich J.E."/>
            <person name="Spatafora J.W."/>
            <person name="Visel A."/>
            <person name="Grigoriev I.V."/>
        </authorList>
    </citation>
    <scope>NUCLEOTIDE SEQUENCE [LARGE SCALE GENOMIC DNA]</scope>
    <source>
        <strain evidence="2 3">12-1054</strain>
    </source>
</reference>
<accession>A0A1Y2F9E0</accession>
<evidence type="ECO:0000313" key="3">
    <source>
        <dbReference type="Proteomes" id="UP000193685"/>
    </source>
</evidence>
<proteinExistence type="predicted"/>